<protein>
    <submittedName>
        <fullName evidence="1">Uncharacterized protein</fullName>
    </submittedName>
</protein>
<dbReference type="EMBL" id="KR029580">
    <property type="protein sequence ID" value="AKH46291.1"/>
    <property type="molecule type" value="Genomic_DNA"/>
</dbReference>
<accession>A0A0F7L5K7</accession>
<name>A0A0F7L5K7_9VIRU</name>
<reference evidence="1" key="2">
    <citation type="submission" date="2015-03" db="EMBL/GenBank/DDBJ databases">
        <authorList>
            <person name="Chow C.-E.T."/>
            <person name="Winget D.M."/>
            <person name="White R.A.III."/>
            <person name="Hallam S.J."/>
            <person name="Suttle C.A."/>
        </authorList>
    </citation>
    <scope>NUCLEOTIDE SEQUENCE</scope>
    <source>
        <strain evidence="1">Anoxic3_5</strain>
    </source>
</reference>
<reference evidence="1" key="1">
    <citation type="journal article" date="2015" name="Front. Microbiol.">
        <title>Combining genomic sequencing methods to explore viral diversity and reveal potential virus-host interactions.</title>
        <authorList>
            <person name="Chow C.E."/>
            <person name="Winget D.M."/>
            <person name="White R.A.III."/>
            <person name="Hallam S.J."/>
            <person name="Suttle C.A."/>
        </authorList>
    </citation>
    <scope>NUCLEOTIDE SEQUENCE</scope>
    <source>
        <strain evidence="1">Anoxic3_5</strain>
    </source>
</reference>
<evidence type="ECO:0000313" key="1">
    <source>
        <dbReference type="EMBL" id="AKH46291.1"/>
    </source>
</evidence>
<proteinExistence type="predicted"/>
<organism evidence="1">
    <name type="scientific">uncultured marine virus</name>
    <dbReference type="NCBI Taxonomy" id="186617"/>
    <lineage>
        <taxon>Viruses</taxon>
        <taxon>environmental samples</taxon>
    </lineage>
</organism>
<sequence length="117" mass="12999">MTIVNNVKDKLPNQGDVVFCDNGKYAPDRALFKGGKFIGGGDYPVKEYSMSFVSKWFDLDVYDYCKGGGSYGVSFKDAELMSSEGYKKKVKVKHESSKPYSQSFKLGNGKIIMVNHG</sequence>